<sequence>MDLSSITREAVLEAIAECDRLGRDRFLDEYGFDPARRYLLHYNGGFYDSKAIVGVAYRYVADRPLSAREFSGGHQTVGRLLTRLGFEVVTDEPLPPLQRFMAQLQGLRVASTADGPARHQPITLLWALGHAAHHAPRLVSWSAARTELRGLLREYGQPRSRPRPEFPILALANTDLWELHGHTGAVPPAHGEPLGWMEEHDPHSGLSPWAYELAASSEEARGEATAELGRRFFDGTIPQALLNEVGLQPAETGRPTRHNDSDFNAYERLCRSVEAAEARGDHDRISRTTSERPVRSTTAVKAVLLRSRGRCENPVCAGQPDDLTDRGEPILEVDHVEGRANWGRDHPIQMIALCPNCHAIKTRGHTREQLRRLLLTEARSRHTAWEAQASGAPQVGRTP</sequence>
<evidence type="ECO:0000313" key="4">
    <source>
        <dbReference type="Proteomes" id="UP001501509"/>
    </source>
</evidence>
<organism evidence="3 4">
    <name type="scientific">Actinomadura fulvescens</name>
    <dbReference type="NCBI Taxonomy" id="46160"/>
    <lineage>
        <taxon>Bacteria</taxon>
        <taxon>Bacillati</taxon>
        <taxon>Actinomycetota</taxon>
        <taxon>Actinomycetes</taxon>
        <taxon>Streptosporangiales</taxon>
        <taxon>Thermomonosporaceae</taxon>
        <taxon>Actinomadura</taxon>
    </lineage>
</organism>
<evidence type="ECO:0008006" key="5">
    <source>
        <dbReference type="Google" id="ProtNLM"/>
    </source>
</evidence>
<dbReference type="Pfam" id="PF26340">
    <property type="entry name" value="DNA-SBD_ScoMcrA"/>
    <property type="match status" value="1"/>
</dbReference>
<dbReference type="InterPro" id="IPR003615">
    <property type="entry name" value="HNH_nuc"/>
</dbReference>
<gene>
    <name evidence="3" type="ORF">GCM10010411_63880</name>
</gene>
<evidence type="ECO:0000313" key="3">
    <source>
        <dbReference type="EMBL" id="GAA2619363.1"/>
    </source>
</evidence>
<keyword evidence="4" id="KW-1185">Reference proteome</keyword>
<reference evidence="3 4" key="1">
    <citation type="journal article" date="2019" name="Int. J. Syst. Evol. Microbiol.">
        <title>The Global Catalogue of Microorganisms (GCM) 10K type strain sequencing project: providing services to taxonomists for standard genome sequencing and annotation.</title>
        <authorList>
            <consortium name="The Broad Institute Genomics Platform"/>
            <consortium name="The Broad Institute Genome Sequencing Center for Infectious Disease"/>
            <person name="Wu L."/>
            <person name="Ma J."/>
        </authorList>
    </citation>
    <scope>NUCLEOTIDE SEQUENCE [LARGE SCALE GENOMIC DNA]</scope>
    <source>
        <strain evidence="3 4">JCM 6833</strain>
    </source>
</reference>
<accession>A0ABN3Q861</accession>
<dbReference type="Proteomes" id="UP001501509">
    <property type="component" value="Unassembled WGS sequence"/>
</dbReference>
<comment type="caution">
    <text evidence="3">The sequence shown here is derived from an EMBL/GenBank/DDBJ whole genome shotgun (WGS) entry which is preliminary data.</text>
</comment>
<evidence type="ECO:0000259" key="2">
    <source>
        <dbReference type="Pfam" id="PF26345"/>
    </source>
</evidence>
<feature type="domain" description="ScoMcrA-like N-terminal head" evidence="2">
    <location>
        <begin position="4"/>
        <end position="89"/>
    </location>
</feature>
<proteinExistence type="predicted"/>
<dbReference type="InterPro" id="IPR058813">
    <property type="entry name" value="DNA-SBD_ScoMcrA"/>
</dbReference>
<dbReference type="Pfam" id="PF26345">
    <property type="entry name" value="ScoMcrA_N"/>
    <property type="match status" value="1"/>
</dbReference>
<dbReference type="EMBL" id="BAAATD010000009">
    <property type="protein sequence ID" value="GAA2619363.1"/>
    <property type="molecule type" value="Genomic_DNA"/>
</dbReference>
<dbReference type="InterPro" id="IPR058807">
    <property type="entry name" value="ScoMcrA_N"/>
</dbReference>
<dbReference type="RefSeq" id="WP_344546191.1">
    <property type="nucleotide sequence ID" value="NZ_BAAATD010000009.1"/>
</dbReference>
<evidence type="ECO:0000259" key="1">
    <source>
        <dbReference type="Pfam" id="PF26340"/>
    </source>
</evidence>
<feature type="domain" description="ScoMcrA-like DNA sulfur-binding" evidence="1">
    <location>
        <begin position="99"/>
        <end position="248"/>
    </location>
</feature>
<dbReference type="CDD" id="cd00085">
    <property type="entry name" value="HNHc"/>
    <property type="match status" value="1"/>
</dbReference>
<protein>
    <recommendedName>
        <fullName evidence="5">HNH endonuclease</fullName>
    </recommendedName>
</protein>
<name>A0ABN3Q861_9ACTN</name>